<dbReference type="Proteomes" id="UP000032683">
    <property type="component" value="Unassembled WGS sequence"/>
</dbReference>
<organism evidence="1 2">
    <name type="scientific">Komagataeibacter xylinus NBRC 13693</name>
    <dbReference type="NCBI Taxonomy" id="1234668"/>
    <lineage>
        <taxon>Bacteria</taxon>
        <taxon>Pseudomonadati</taxon>
        <taxon>Pseudomonadota</taxon>
        <taxon>Alphaproteobacteria</taxon>
        <taxon>Acetobacterales</taxon>
        <taxon>Acetobacteraceae</taxon>
        <taxon>Komagataeibacter</taxon>
    </lineage>
</organism>
<gene>
    <name evidence="1" type="ORF">Gxy13693_004_002</name>
</gene>
<comment type="caution">
    <text evidence="1">The sequence shown here is derived from an EMBL/GenBank/DDBJ whole genome shotgun (WGS) entry which is preliminary data.</text>
</comment>
<sequence length="81" mass="9142">MLTELTAWRTLALRDAFASNPHIALTEFLHTLVRDVYRHTPGVDCLEAYVWEISLPAYGAVSQRSVTERLKRADRLASASI</sequence>
<evidence type="ECO:0000313" key="2">
    <source>
        <dbReference type="Proteomes" id="UP000032683"/>
    </source>
</evidence>
<name>A0A0D6Q4Y0_KOMXY</name>
<protein>
    <submittedName>
        <fullName evidence="1">Chromosome partitioning nuclease protein ParB</fullName>
    </submittedName>
</protein>
<proteinExistence type="predicted"/>
<dbReference type="EMBL" id="BANJ01000004">
    <property type="protein sequence ID" value="GAN98499.1"/>
    <property type="molecule type" value="Genomic_DNA"/>
</dbReference>
<reference evidence="1 2" key="1">
    <citation type="submission" date="2012-11" db="EMBL/GenBank/DDBJ databases">
        <title>Whole genome sequence of Gluconacetobacter xylinus NBRC 13693.</title>
        <authorList>
            <person name="Azuma Y."/>
            <person name="Higashiura N."/>
            <person name="Hirakawa H."/>
            <person name="Matsushita K."/>
        </authorList>
    </citation>
    <scope>NUCLEOTIDE SEQUENCE [LARGE SCALE GENOMIC DNA]</scope>
    <source>
        <strain evidence="1 2">NBRC 13693</strain>
    </source>
</reference>
<dbReference type="AlphaFoldDB" id="A0A0D6Q4Y0"/>
<accession>A0A0D6Q4Y0</accession>
<evidence type="ECO:0000313" key="1">
    <source>
        <dbReference type="EMBL" id="GAN98499.1"/>
    </source>
</evidence>